<comment type="catalytic activity">
    <reaction evidence="11 12">
        <text>N(2)-formyl-N(1)-(5-phospho-beta-D-ribosyl)glycinamide + L-glutamine + ATP + H2O = 2-formamido-N(1)-(5-O-phospho-beta-D-ribosyl)acetamidine + L-glutamate + ADP + phosphate + H(+)</text>
        <dbReference type="Rhea" id="RHEA:17129"/>
        <dbReference type="ChEBI" id="CHEBI:15377"/>
        <dbReference type="ChEBI" id="CHEBI:15378"/>
        <dbReference type="ChEBI" id="CHEBI:29985"/>
        <dbReference type="ChEBI" id="CHEBI:30616"/>
        <dbReference type="ChEBI" id="CHEBI:43474"/>
        <dbReference type="ChEBI" id="CHEBI:58359"/>
        <dbReference type="ChEBI" id="CHEBI:147286"/>
        <dbReference type="ChEBI" id="CHEBI:147287"/>
        <dbReference type="ChEBI" id="CHEBI:456216"/>
        <dbReference type="EC" id="6.3.5.3"/>
    </reaction>
</comment>
<dbReference type="InterPro" id="IPR036604">
    <property type="entry name" value="PurS-like_sf"/>
</dbReference>
<sequence>MIVLEGQPALSPFRRERLEARLQALAPSVRISGAWHVYWVEPESGAQPDPAALDRILQAGPQAQPLPAGAQSRFVVPRLGTISPWSSKATELLHGAGLPVKRVERGTRIDLLGMPDDPSAQAALSKLLHDPMTQSLLDDRDAAAALFVTPQRGSLERIPLAQLESANARLGLALADDEIEYLRERYAELGRDPSDVELMMFAQANSEHCRHKIFNASWSIDGKDQPLSLFKMIKHTHAQTPEHTLSAYSDNAAVVEGYAARRFRPDASGEYRAEELQDSAFCIKVETHNHPTAIAPFPGASTGAGGEIRDEGATGRGGKPKAGLCGFSVSHLRIPTLPQPWENERVLNPRMAPALEIMLDGPLGAAAFNNEFGRPNLTGYFRSFELREPDATVRAYDKPIMLAGGLGTIDRPMVEKRRLSPGDAVIVLGGPAMLIGLGGGAASSVASGDSAEDLDFASVQRDNPEMERRCQEVIDRCVALAGGNPILWFHDVGAGGLSNAIPELLHDSGVGGVIDLDKVPSDDPSLSPMQLWCNESQERYVLGIPQDRIADFTAICERERCPFAVVGTATAEERLVVGYGAVAPASSDSRFPIPDSRPDHPIDLPMDVLFGKPPKMHRDTQRPRATRWPELDSDVLGQNPGQALHDVGLRVLAHPTVAAKNFLVSIGDRSVGGLTARDQMIGPWQLPVADCAITLSGFEGNAGEAMAIGERTPLALLDAAASARMAVGEAITNLCAAPVENLRRVKLSANWMAAAGHAGEDARLFDAVKAVGMELCPALDISIPVGKDSLSMQASFDELRMSDAEELRVTHKSVSPVSLVITAFAPVVDARAQLTPLLSREADTELWLIGLGAGKQRLGGSILAQCYERFGGDCPDLDSPQRLRGFFELIRDAREAGLLLAYHDRSDGGAFATLCEMAFCSHLGLDILLDGWGEGRSDDACRTLFNEELGAVVQIASEDRAEFADMVARHGLVECAQRIARPSTAPAIRVLRDGDTLAEWRWSALFDAWWSVTHAMQKLRDDPACADEERDAARVFAAPGLQAKLAFDPAEDIAAPFIATGARPRVAILREQGVNGQIEMASAFTRAGFAAHDVHMSDLIAGRVTLADFQGIAACGGFSYGDVLGAGRGWATSVLERSELRDAFAAFFARSDSFALGVCNGCQMLAQLKDIIPGAEHWPRFLRNRSEQFEGRLSLVEVAESPSLFFRGMAGSRIPIVVSHGEGRAAFDGAIDQAAAAVSMRYIEGDGRVASAYPANPNGSPDGIAGLSSSDGRATILMPHPERTPRSVNLSWHPRDWPEDSPWLRMFRNARAWVG</sequence>
<keyword evidence="6 12" id="KW-0547">Nucleotide-binding</keyword>
<feature type="active site" evidence="12">
    <location>
        <position position="1282"/>
    </location>
</feature>
<evidence type="ECO:0000256" key="3">
    <source>
        <dbReference type="ARBA" id="ARBA00022490"/>
    </source>
</evidence>
<evidence type="ECO:0000256" key="5">
    <source>
        <dbReference type="ARBA" id="ARBA00022723"/>
    </source>
</evidence>
<feature type="domain" description="Phosphoribosylformylglycinamidine synthase linker" evidence="15">
    <location>
        <begin position="163"/>
        <end position="212"/>
    </location>
</feature>
<keyword evidence="19" id="KW-1185">Reference proteome</keyword>
<evidence type="ECO:0000256" key="11">
    <source>
        <dbReference type="ARBA" id="ARBA00052585"/>
    </source>
</evidence>
<feature type="binding site" evidence="12">
    <location>
        <position position="733"/>
    </location>
    <ligand>
        <name>Mg(2+)</name>
        <dbReference type="ChEBI" id="CHEBI:18420"/>
    </ligand>
</feature>
<evidence type="ECO:0000256" key="10">
    <source>
        <dbReference type="ARBA" id="ARBA00022962"/>
    </source>
</evidence>
<feature type="binding site" evidence="12">
    <location>
        <position position="729"/>
    </location>
    <ligand>
        <name>Mg(2+)</name>
        <dbReference type="ChEBI" id="CHEBI:18420"/>
    </ligand>
</feature>
<feature type="binding site" evidence="12">
    <location>
        <begin position="299"/>
        <end position="310"/>
    </location>
    <ligand>
        <name>ATP</name>
        <dbReference type="ChEBI" id="CHEBI:30616"/>
    </ligand>
</feature>
<dbReference type="InterPro" id="IPR040707">
    <property type="entry name" value="FGAR-AT_N"/>
</dbReference>
<name>A0A562L662_9GAMM</name>
<dbReference type="Pfam" id="PF22689">
    <property type="entry name" value="FGAR-AT_PurM_N-like"/>
    <property type="match status" value="1"/>
</dbReference>
<keyword evidence="8 12" id="KW-0067">ATP-binding</keyword>
<dbReference type="Pfam" id="PF13507">
    <property type="entry name" value="GATase_5"/>
    <property type="match status" value="1"/>
</dbReference>
<comment type="subcellular location">
    <subcellularLocation>
        <location evidence="12">Cytoplasm</location>
    </subcellularLocation>
</comment>
<feature type="active site" description="Nucleophile" evidence="12">
    <location>
        <position position="1159"/>
    </location>
</feature>
<keyword evidence="4 12" id="KW-0436">Ligase</keyword>
<dbReference type="InterPro" id="IPR010918">
    <property type="entry name" value="PurM-like_C_dom"/>
</dbReference>
<evidence type="ECO:0000259" key="15">
    <source>
        <dbReference type="Pfam" id="PF18072"/>
    </source>
</evidence>
<dbReference type="GO" id="GO:0004642">
    <property type="term" value="F:phosphoribosylformylglycinamidine synthase activity"/>
    <property type="evidence" value="ECO:0007669"/>
    <property type="project" value="UniProtKB-UniRule"/>
</dbReference>
<dbReference type="InterPro" id="IPR036921">
    <property type="entry name" value="PurM-like_N_sf"/>
</dbReference>
<dbReference type="Pfam" id="PF18076">
    <property type="entry name" value="FGAR-AT_N"/>
    <property type="match status" value="1"/>
</dbReference>
<dbReference type="InterPro" id="IPR055181">
    <property type="entry name" value="FGAR-AT_PurM_N-like"/>
</dbReference>
<comment type="pathway">
    <text evidence="1 12">Purine metabolism; IMP biosynthesis via de novo pathway; 5-amino-1-(5-phospho-D-ribosyl)imidazole from N(2)-formyl-N(1)-(5-phospho-D-ribosyl)glycinamide: step 1/2.</text>
</comment>
<dbReference type="SUPFAM" id="SSF55326">
    <property type="entry name" value="PurM N-terminal domain-like"/>
    <property type="match status" value="2"/>
</dbReference>
<dbReference type="OrthoDB" id="9804441at2"/>
<evidence type="ECO:0000256" key="13">
    <source>
        <dbReference type="SAM" id="MobiDB-lite"/>
    </source>
</evidence>
<feature type="domain" description="Phosphoribosylformylglycinamidine synthase N-terminal" evidence="16">
    <location>
        <begin position="36"/>
        <end position="147"/>
    </location>
</feature>
<dbReference type="Gene3D" id="3.30.1330.10">
    <property type="entry name" value="PurM-like, N-terminal domain"/>
    <property type="match status" value="2"/>
</dbReference>
<evidence type="ECO:0000256" key="2">
    <source>
        <dbReference type="ARBA" id="ARBA00008608"/>
    </source>
</evidence>
<dbReference type="SMART" id="SM01211">
    <property type="entry name" value="GATase_5"/>
    <property type="match status" value="1"/>
</dbReference>
<feature type="domain" description="PurM-like C-terminal" evidence="14">
    <location>
        <begin position="848"/>
        <end position="979"/>
    </location>
</feature>
<dbReference type="Proteomes" id="UP000315167">
    <property type="component" value="Unassembled WGS sequence"/>
</dbReference>
<dbReference type="FunFam" id="3.90.650.10:FF:000024">
    <property type="entry name" value="Phosphoribosylformylglycinamidine synthase"/>
    <property type="match status" value="1"/>
</dbReference>
<dbReference type="SUPFAM" id="SSF56042">
    <property type="entry name" value="PurM C-terminal domain-like"/>
    <property type="match status" value="2"/>
</dbReference>
<dbReference type="GO" id="GO:0005737">
    <property type="term" value="C:cytoplasm"/>
    <property type="evidence" value="ECO:0007669"/>
    <property type="project" value="UniProtKB-SubCell"/>
</dbReference>
<dbReference type="SUPFAM" id="SSF82697">
    <property type="entry name" value="PurS-like"/>
    <property type="match status" value="1"/>
</dbReference>
<reference evidence="18 19" key="1">
    <citation type="journal article" date="2015" name="Stand. Genomic Sci.">
        <title>Genomic Encyclopedia of Bacterial and Archaeal Type Strains, Phase III: the genomes of soil and plant-associated and newly described type strains.</title>
        <authorList>
            <person name="Whitman W.B."/>
            <person name="Woyke T."/>
            <person name="Klenk H.P."/>
            <person name="Zhou Y."/>
            <person name="Lilburn T.G."/>
            <person name="Beck B.J."/>
            <person name="De Vos P."/>
            <person name="Vandamme P."/>
            <person name="Eisen J.A."/>
            <person name="Garrity G."/>
            <person name="Hugenholtz P."/>
            <person name="Kyrpides N.C."/>
        </authorList>
    </citation>
    <scope>NUCLEOTIDE SEQUENCE [LARGE SCALE GENOMIC DNA]</scope>
    <source>
        <strain evidence="18 19">CGMCC 1.10821</strain>
    </source>
</reference>
<dbReference type="Gene3D" id="3.40.50.880">
    <property type="match status" value="1"/>
</dbReference>
<dbReference type="FunFam" id="3.30.1330.10:FF:000005">
    <property type="entry name" value="Phosphoribosylformylglycinamidine synthase"/>
    <property type="match status" value="1"/>
</dbReference>
<comment type="caution">
    <text evidence="18">The sequence shown here is derived from an EMBL/GenBank/DDBJ whole genome shotgun (WGS) entry which is preliminary data.</text>
</comment>
<feature type="active site" evidence="12">
    <location>
        <position position="1280"/>
    </location>
</feature>
<comment type="function">
    <text evidence="12">Phosphoribosylformylglycinamidine synthase involved in the purines biosynthetic pathway. Catalyzes the ATP-dependent conversion of formylglycinamide ribonucleotide (FGAR) and glutamine to yield formylglycinamidine ribonucleotide (FGAM) and glutamate.</text>
</comment>
<comment type="similarity">
    <text evidence="2 12">In the N-terminal section; belongs to the FGAMS family.</text>
</comment>
<feature type="binding site" evidence="12">
    <location>
        <position position="904"/>
    </location>
    <ligand>
        <name>Mg(2+)</name>
        <dbReference type="ChEBI" id="CHEBI:18420"/>
    </ligand>
</feature>
<evidence type="ECO:0000259" key="16">
    <source>
        <dbReference type="Pfam" id="PF18076"/>
    </source>
</evidence>
<organism evidence="18 19">
    <name type="scientific">Luteimonas cucumeris</name>
    <dbReference type="NCBI Taxonomy" id="985012"/>
    <lineage>
        <taxon>Bacteria</taxon>
        <taxon>Pseudomonadati</taxon>
        <taxon>Pseudomonadota</taxon>
        <taxon>Gammaproteobacteria</taxon>
        <taxon>Lysobacterales</taxon>
        <taxon>Lysobacteraceae</taxon>
        <taxon>Luteimonas</taxon>
    </lineage>
</organism>
<dbReference type="UniPathway" id="UPA00074">
    <property type="reaction ID" value="UER00128"/>
</dbReference>
<keyword evidence="9 12" id="KW-0460">Magnesium</keyword>
<evidence type="ECO:0000313" key="19">
    <source>
        <dbReference type="Proteomes" id="UP000315167"/>
    </source>
</evidence>
<dbReference type="InterPro" id="IPR041609">
    <property type="entry name" value="PurL_linker"/>
</dbReference>
<evidence type="ECO:0000259" key="14">
    <source>
        <dbReference type="Pfam" id="PF02769"/>
    </source>
</evidence>
<keyword evidence="10 12" id="KW-0315">Glutamine amidotransferase</keyword>
<feature type="binding site" evidence="12">
    <location>
        <position position="690"/>
    </location>
    <ligand>
        <name>Mg(2+)</name>
        <dbReference type="ChEBI" id="CHEBI:18420"/>
    </ligand>
</feature>
<evidence type="ECO:0000256" key="12">
    <source>
        <dbReference type="HAMAP-Rule" id="MF_00419"/>
    </source>
</evidence>
<accession>A0A562L662</accession>
<dbReference type="HAMAP" id="MF_00419">
    <property type="entry name" value="PurL_1"/>
    <property type="match status" value="1"/>
</dbReference>
<evidence type="ECO:0000259" key="17">
    <source>
        <dbReference type="Pfam" id="PF22689"/>
    </source>
</evidence>
<evidence type="ECO:0000256" key="8">
    <source>
        <dbReference type="ARBA" id="ARBA00022840"/>
    </source>
</evidence>
<dbReference type="RefSeq" id="WP_144899514.1">
    <property type="nucleotide sequence ID" value="NZ_VLKN01000004.1"/>
</dbReference>
<feature type="region of interest" description="Disordered" evidence="13">
    <location>
        <begin position="1253"/>
        <end position="1272"/>
    </location>
</feature>
<dbReference type="CDD" id="cd01740">
    <property type="entry name" value="GATase1_FGAR_AT"/>
    <property type="match status" value="1"/>
</dbReference>
<evidence type="ECO:0000256" key="9">
    <source>
        <dbReference type="ARBA" id="ARBA00022842"/>
    </source>
</evidence>
<feature type="binding site" evidence="12">
    <location>
        <begin position="378"/>
        <end position="380"/>
    </location>
    <ligand>
        <name>ATP</name>
        <dbReference type="ChEBI" id="CHEBI:30616"/>
    </ligand>
</feature>
<comment type="subunit">
    <text evidence="12">Monomer.</text>
</comment>
<dbReference type="PROSITE" id="PS51273">
    <property type="entry name" value="GATASE_TYPE_1"/>
    <property type="match status" value="1"/>
</dbReference>
<keyword evidence="7 12" id="KW-0658">Purine biosynthesis</keyword>
<dbReference type="PANTHER" id="PTHR10099">
    <property type="entry name" value="PHOSPHORIBOSYLFORMYLGLYCINAMIDINE SYNTHASE"/>
    <property type="match status" value="1"/>
</dbReference>
<dbReference type="InterPro" id="IPR010073">
    <property type="entry name" value="PurL_large"/>
</dbReference>
<feature type="domain" description="PurM-like C-terminal" evidence="14">
    <location>
        <begin position="421"/>
        <end position="578"/>
    </location>
</feature>
<dbReference type="Pfam" id="PF02769">
    <property type="entry name" value="AIRS_C"/>
    <property type="match status" value="2"/>
</dbReference>
<dbReference type="Pfam" id="PF18072">
    <property type="entry name" value="FGAR-AT_linker"/>
    <property type="match status" value="1"/>
</dbReference>
<feature type="binding site" evidence="12">
    <location>
        <position position="689"/>
    </location>
    <ligand>
        <name>ATP</name>
        <dbReference type="ChEBI" id="CHEBI:30616"/>
    </ligand>
</feature>
<dbReference type="FunFam" id="3.40.50.880:FF:000008">
    <property type="entry name" value="Phosphoribosylformylglycinamidine synthase"/>
    <property type="match status" value="1"/>
</dbReference>
<dbReference type="EC" id="6.3.5.3" evidence="12"/>
<dbReference type="EMBL" id="VLKN01000004">
    <property type="protein sequence ID" value="TWI02934.1"/>
    <property type="molecule type" value="Genomic_DNA"/>
</dbReference>
<dbReference type="GO" id="GO:0006189">
    <property type="term" value="P:'de novo' IMP biosynthetic process"/>
    <property type="evidence" value="ECO:0007669"/>
    <property type="project" value="UniProtKB-UniRule"/>
</dbReference>
<evidence type="ECO:0000256" key="1">
    <source>
        <dbReference type="ARBA" id="ARBA00004920"/>
    </source>
</evidence>
<evidence type="ECO:0000256" key="7">
    <source>
        <dbReference type="ARBA" id="ARBA00022755"/>
    </source>
</evidence>
<evidence type="ECO:0000256" key="6">
    <source>
        <dbReference type="ARBA" id="ARBA00022741"/>
    </source>
</evidence>
<feature type="binding site" evidence="12">
    <location>
        <position position="906"/>
    </location>
    <ligand>
        <name>ATP</name>
        <dbReference type="ChEBI" id="CHEBI:30616"/>
    </ligand>
</feature>
<dbReference type="Gene3D" id="1.10.8.750">
    <property type="entry name" value="Phosphoribosylformylglycinamidine synthase, linker domain"/>
    <property type="match status" value="1"/>
</dbReference>
<dbReference type="SUPFAM" id="SSF109736">
    <property type="entry name" value="FGAM synthase PurL, linker domain"/>
    <property type="match status" value="1"/>
</dbReference>
<dbReference type="InterPro" id="IPR029062">
    <property type="entry name" value="Class_I_gatase-like"/>
</dbReference>
<feature type="region of interest" description="Disordered" evidence="13">
    <location>
        <begin position="293"/>
        <end position="320"/>
    </location>
</feature>
<proteinExistence type="inferred from homology"/>
<gene>
    <name evidence="12" type="primary">purL</name>
    <name evidence="18" type="ORF">IP90_02036</name>
</gene>
<protein>
    <recommendedName>
        <fullName evidence="12">Phosphoribosylformylglycinamidine synthase</fullName>
        <shortName evidence="12">FGAM synthase</shortName>
        <shortName evidence="12">FGAMS</shortName>
        <ecNumber evidence="12">6.3.5.3</ecNumber>
    </recommendedName>
    <alternativeName>
        <fullName evidence="12">Formylglycinamide ribonucleotide amidotransferase</fullName>
        <shortName evidence="12">FGAR amidotransferase</shortName>
        <shortName evidence="12">FGAR-AT</shortName>
    </alternativeName>
</protein>
<feature type="domain" description="FGAR-AT PurM N-terminal-like" evidence="17">
    <location>
        <begin position="660"/>
        <end position="826"/>
    </location>
</feature>
<dbReference type="GO" id="GO:0046872">
    <property type="term" value="F:metal ion binding"/>
    <property type="evidence" value="ECO:0007669"/>
    <property type="project" value="UniProtKB-KW"/>
</dbReference>
<keyword evidence="3 12" id="KW-0963">Cytoplasm</keyword>
<dbReference type="CDD" id="cd02203">
    <property type="entry name" value="PurL_repeat1"/>
    <property type="match status" value="1"/>
</dbReference>
<dbReference type="GO" id="GO:0005524">
    <property type="term" value="F:ATP binding"/>
    <property type="evidence" value="ECO:0007669"/>
    <property type="project" value="UniProtKB-UniRule"/>
</dbReference>
<dbReference type="InterPro" id="IPR036676">
    <property type="entry name" value="PurM-like_C_sf"/>
</dbReference>
<dbReference type="SUPFAM" id="SSF52317">
    <property type="entry name" value="Class I glutamine amidotransferase-like"/>
    <property type="match status" value="1"/>
</dbReference>
<dbReference type="CDD" id="cd02204">
    <property type="entry name" value="PurL_repeat2"/>
    <property type="match status" value="1"/>
</dbReference>
<dbReference type="Gene3D" id="3.90.650.10">
    <property type="entry name" value="PurM-like C-terminal domain"/>
    <property type="match status" value="2"/>
</dbReference>
<dbReference type="NCBIfam" id="TIGR01735">
    <property type="entry name" value="FGAM_synt"/>
    <property type="match status" value="1"/>
</dbReference>
<dbReference type="NCBIfam" id="NF003672">
    <property type="entry name" value="PRK05297.1"/>
    <property type="match status" value="1"/>
</dbReference>
<dbReference type="PANTHER" id="PTHR10099:SF1">
    <property type="entry name" value="PHOSPHORIBOSYLFORMYLGLYCINAMIDINE SYNTHASE"/>
    <property type="match status" value="1"/>
</dbReference>
<keyword evidence="5 12" id="KW-0479">Metal-binding</keyword>
<evidence type="ECO:0000313" key="18">
    <source>
        <dbReference type="EMBL" id="TWI02934.1"/>
    </source>
</evidence>
<evidence type="ECO:0000256" key="4">
    <source>
        <dbReference type="ARBA" id="ARBA00022598"/>
    </source>
</evidence>